<reference evidence="3" key="1">
    <citation type="submission" date="2016-10" db="EMBL/GenBank/DDBJ databases">
        <authorList>
            <person name="Varghese N."/>
            <person name="Submissions S."/>
        </authorList>
    </citation>
    <scope>NUCLEOTIDE SEQUENCE [LARGE SCALE GENOMIC DNA]</scope>
    <source>
        <strain evidence="3">IBRC-M10078</strain>
    </source>
</reference>
<gene>
    <name evidence="2" type="ORF">SAMN05216565_102183</name>
</gene>
<keyword evidence="1" id="KW-0472">Membrane</keyword>
<dbReference type="InterPro" id="IPR024515">
    <property type="entry name" value="DUF3397"/>
</dbReference>
<dbReference type="RefSeq" id="WP_090850475.1">
    <property type="nucleotide sequence ID" value="NZ_FNJU01000002.1"/>
</dbReference>
<dbReference type="OrthoDB" id="2353183at2"/>
<feature type="transmembrane region" description="Helical" evidence="1">
    <location>
        <begin position="64"/>
        <end position="83"/>
    </location>
</feature>
<sequence>MVSILASLSATIITLPIIGLAVIYFLSFIFLKNGKKTVLLTIDLSTLLLIFSVHYLLLVLLNQSYLWLIILVVISTVLIFGWIHWRKNTEINMKKVLKGSWRFTFLLFAISYLVLLVTGVIYSAIRAT</sequence>
<keyword evidence="1" id="KW-1133">Transmembrane helix</keyword>
<feature type="transmembrane region" description="Helical" evidence="1">
    <location>
        <begin position="6"/>
        <end position="31"/>
    </location>
</feature>
<dbReference type="Proteomes" id="UP000199159">
    <property type="component" value="Unassembled WGS sequence"/>
</dbReference>
<organism evidence="2 3">
    <name type="scientific">Litchfieldia salsa</name>
    <dbReference type="NCBI Taxonomy" id="930152"/>
    <lineage>
        <taxon>Bacteria</taxon>
        <taxon>Bacillati</taxon>
        <taxon>Bacillota</taxon>
        <taxon>Bacilli</taxon>
        <taxon>Bacillales</taxon>
        <taxon>Bacillaceae</taxon>
        <taxon>Litchfieldia</taxon>
    </lineage>
</organism>
<evidence type="ECO:0000313" key="2">
    <source>
        <dbReference type="EMBL" id="SDP28123.1"/>
    </source>
</evidence>
<feature type="transmembrane region" description="Helical" evidence="1">
    <location>
        <begin position="38"/>
        <end position="58"/>
    </location>
</feature>
<dbReference type="STRING" id="930152.SAMN05216565_102183"/>
<dbReference type="Pfam" id="PF11877">
    <property type="entry name" value="DUF3397"/>
    <property type="match status" value="1"/>
</dbReference>
<protein>
    <submittedName>
        <fullName evidence="2">Uncharacterized protein</fullName>
    </submittedName>
</protein>
<keyword evidence="3" id="KW-1185">Reference proteome</keyword>
<keyword evidence="1" id="KW-0812">Transmembrane</keyword>
<dbReference type="EMBL" id="FNJU01000002">
    <property type="protein sequence ID" value="SDP28123.1"/>
    <property type="molecule type" value="Genomic_DNA"/>
</dbReference>
<feature type="transmembrane region" description="Helical" evidence="1">
    <location>
        <begin position="103"/>
        <end position="125"/>
    </location>
</feature>
<proteinExistence type="predicted"/>
<dbReference type="AlphaFoldDB" id="A0A1H0REY5"/>
<name>A0A1H0REY5_9BACI</name>
<evidence type="ECO:0000256" key="1">
    <source>
        <dbReference type="SAM" id="Phobius"/>
    </source>
</evidence>
<accession>A0A1H0REY5</accession>
<evidence type="ECO:0000313" key="3">
    <source>
        <dbReference type="Proteomes" id="UP000199159"/>
    </source>
</evidence>